<dbReference type="AlphaFoldDB" id="A0A9D2Q473"/>
<dbReference type="GO" id="GO:0009360">
    <property type="term" value="C:DNA polymerase III complex"/>
    <property type="evidence" value="ECO:0007669"/>
    <property type="project" value="TreeGrafter"/>
</dbReference>
<dbReference type="Proteomes" id="UP000823918">
    <property type="component" value="Unassembled WGS sequence"/>
</dbReference>
<dbReference type="EMBL" id="DWWA01000002">
    <property type="protein sequence ID" value="HJC71196.1"/>
    <property type="molecule type" value="Genomic_DNA"/>
</dbReference>
<evidence type="ECO:0000256" key="7">
    <source>
        <dbReference type="ARBA" id="ARBA00049244"/>
    </source>
</evidence>
<sequence length="341" mass="38431">MLYEKEWKKALENWQEQRVFLLYSKDEYELRRFSEQTQSRLEKCEQTTAERFPGPAPDLAAVTDAAGMMSFFGTRRVLVLPFVEPQALSDADAALLADLMEQAENSVFVITLFIKDDRTAKSKKCKLILDAAEKNGFCAECAAPQEKDAKQLVVRRAKELSTAISEEAARLLAERCGTDLFLLESETEKLAAACGYTEIRPELVSAMSTVNIEADVFELVNLVESRRQAQALRKLNELFELQHDPIAVTAVLCGTFADLYRVKCAYEAGKTYEDVYRDFQYKGSPYRLKKASQAASRYQKAQLRRNLALLLELDAALKRSTADKQVLLQTALCEMMQGGGR</sequence>
<reference evidence="9" key="2">
    <citation type="submission" date="2021-04" db="EMBL/GenBank/DDBJ databases">
        <authorList>
            <person name="Gilroy R."/>
        </authorList>
    </citation>
    <scope>NUCLEOTIDE SEQUENCE</scope>
    <source>
        <strain evidence="9">5933</strain>
    </source>
</reference>
<dbReference type="InterPro" id="IPR027417">
    <property type="entry name" value="P-loop_NTPase"/>
</dbReference>
<evidence type="ECO:0000313" key="10">
    <source>
        <dbReference type="Proteomes" id="UP000823918"/>
    </source>
</evidence>
<dbReference type="Gene3D" id="1.10.8.60">
    <property type="match status" value="1"/>
</dbReference>
<dbReference type="InterPro" id="IPR048466">
    <property type="entry name" value="DNA_pol3_delta-like_C"/>
</dbReference>
<dbReference type="Pfam" id="PF21694">
    <property type="entry name" value="DNA_pol3_delta_C"/>
    <property type="match status" value="1"/>
</dbReference>
<dbReference type="GO" id="GO:0003677">
    <property type="term" value="F:DNA binding"/>
    <property type="evidence" value="ECO:0007669"/>
    <property type="project" value="InterPro"/>
</dbReference>
<dbReference type="Gene3D" id="3.40.50.300">
    <property type="entry name" value="P-loop containing nucleotide triphosphate hydrolases"/>
    <property type="match status" value="1"/>
</dbReference>
<evidence type="ECO:0000256" key="4">
    <source>
        <dbReference type="ARBA" id="ARBA00022705"/>
    </source>
</evidence>
<comment type="caution">
    <text evidence="9">The sequence shown here is derived from an EMBL/GenBank/DDBJ whole genome shotgun (WGS) entry which is preliminary data.</text>
</comment>
<dbReference type="GO" id="GO:0003887">
    <property type="term" value="F:DNA-directed DNA polymerase activity"/>
    <property type="evidence" value="ECO:0007669"/>
    <property type="project" value="UniProtKB-KW"/>
</dbReference>
<proteinExistence type="inferred from homology"/>
<name>A0A9D2Q473_9FIRM</name>
<dbReference type="EC" id="2.7.7.7" evidence="1"/>
<dbReference type="NCBIfam" id="TIGR01128">
    <property type="entry name" value="holA"/>
    <property type="match status" value="1"/>
</dbReference>
<evidence type="ECO:0000259" key="8">
    <source>
        <dbReference type="Pfam" id="PF21694"/>
    </source>
</evidence>
<dbReference type="SUPFAM" id="SSF52540">
    <property type="entry name" value="P-loop containing nucleoside triphosphate hydrolases"/>
    <property type="match status" value="1"/>
</dbReference>
<evidence type="ECO:0000313" key="9">
    <source>
        <dbReference type="EMBL" id="HJC71196.1"/>
    </source>
</evidence>
<keyword evidence="2 9" id="KW-0808">Transferase</keyword>
<dbReference type="PANTHER" id="PTHR34388:SF1">
    <property type="entry name" value="DNA POLYMERASE III SUBUNIT DELTA"/>
    <property type="match status" value="1"/>
</dbReference>
<keyword evidence="5" id="KW-0239">DNA-directed DNA polymerase</keyword>
<evidence type="ECO:0000256" key="1">
    <source>
        <dbReference type="ARBA" id="ARBA00012417"/>
    </source>
</evidence>
<organism evidence="9 10">
    <name type="scientific">Candidatus Ruthenibacterium merdavium</name>
    <dbReference type="NCBI Taxonomy" id="2838752"/>
    <lineage>
        <taxon>Bacteria</taxon>
        <taxon>Bacillati</taxon>
        <taxon>Bacillota</taxon>
        <taxon>Clostridia</taxon>
        <taxon>Eubacteriales</taxon>
        <taxon>Oscillospiraceae</taxon>
        <taxon>Ruthenibacterium</taxon>
    </lineage>
</organism>
<dbReference type="PANTHER" id="PTHR34388">
    <property type="entry name" value="DNA POLYMERASE III SUBUNIT DELTA"/>
    <property type="match status" value="1"/>
</dbReference>
<gene>
    <name evidence="9" type="primary">holA</name>
    <name evidence="9" type="ORF">H9698_00155</name>
</gene>
<dbReference type="InterPro" id="IPR008921">
    <property type="entry name" value="DNA_pol3_clamp-load_cplx_C"/>
</dbReference>
<evidence type="ECO:0000256" key="3">
    <source>
        <dbReference type="ARBA" id="ARBA00022695"/>
    </source>
</evidence>
<comment type="similarity">
    <text evidence="6">Belongs to the DNA polymerase HolA subunit family.</text>
</comment>
<keyword evidence="3 9" id="KW-0548">Nucleotidyltransferase</keyword>
<dbReference type="SUPFAM" id="SSF48019">
    <property type="entry name" value="post-AAA+ oligomerization domain-like"/>
    <property type="match status" value="1"/>
</dbReference>
<protein>
    <recommendedName>
        <fullName evidence="1">DNA-directed DNA polymerase</fullName>
        <ecNumber evidence="1">2.7.7.7</ecNumber>
    </recommendedName>
</protein>
<evidence type="ECO:0000256" key="2">
    <source>
        <dbReference type="ARBA" id="ARBA00022679"/>
    </source>
</evidence>
<evidence type="ECO:0000256" key="6">
    <source>
        <dbReference type="ARBA" id="ARBA00034754"/>
    </source>
</evidence>
<feature type="domain" description="DNA polymerase III delta subunit-like C-terminal" evidence="8">
    <location>
        <begin position="213"/>
        <end position="334"/>
    </location>
</feature>
<keyword evidence="4" id="KW-0235">DNA replication</keyword>
<dbReference type="InterPro" id="IPR005790">
    <property type="entry name" value="DNA_polIII_delta"/>
</dbReference>
<evidence type="ECO:0000256" key="5">
    <source>
        <dbReference type="ARBA" id="ARBA00022932"/>
    </source>
</evidence>
<comment type="catalytic activity">
    <reaction evidence="7">
        <text>DNA(n) + a 2'-deoxyribonucleoside 5'-triphosphate = DNA(n+1) + diphosphate</text>
        <dbReference type="Rhea" id="RHEA:22508"/>
        <dbReference type="Rhea" id="RHEA-COMP:17339"/>
        <dbReference type="Rhea" id="RHEA-COMP:17340"/>
        <dbReference type="ChEBI" id="CHEBI:33019"/>
        <dbReference type="ChEBI" id="CHEBI:61560"/>
        <dbReference type="ChEBI" id="CHEBI:173112"/>
        <dbReference type="EC" id="2.7.7.7"/>
    </reaction>
</comment>
<reference evidence="9" key="1">
    <citation type="journal article" date="2021" name="PeerJ">
        <title>Extensive microbial diversity within the chicken gut microbiome revealed by metagenomics and culture.</title>
        <authorList>
            <person name="Gilroy R."/>
            <person name="Ravi A."/>
            <person name="Getino M."/>
            <person name="Pursley I."/>
            <person name="Horton D.L."/>
            <person name="Alikhan N.F."/>
            <person name="Baker D."/>
            <person name="Gharbi K."/>
            <person name="Hall N."/>
            <person name="Watson M."/>
            <person name="Adriaenssens E.M."/>
            <person name="Foster-Nyarko E."/>
            <person name="Jarju S."/>
            <person name="Secka A."/>
            <person name="Antonio M."/>
            <person name="Oren A."/>
            <person name="Chaudhuri R.R."/>
            <person name="La Ragione R."/>
            <person name="Hildebrand F."/>
            <person name="Pallen M.J."/>
        </authorList>
    </citation>
    <scope>NUCLEOTIDE SEQUENCE</scope>
    <source>
        <strain evidence="9">5933</strain>
    </source>
</reference>
<dbReference type="Gene3D" id="1.20.272.10">
    <property type="match status" value="1"/>
</dbReference>
<accession>A0A9D2Q473</accession>
<dbReference type="GO" id="GO:0006261">
    <property type="term" value="P:DNA-templated DNA replication"/>
    <property type="evidence" value="ECO:0007669"/>
    <property type="project" value="TreeGrafter"/>
</dbReference>